<comment type="similarity">
    <text evidence="1">Belongs to the 14-3-3 family.</text>
</comment>
<dbReference type="InterPro" id="IPR036815">
    <property type="entry name" value="14-3-3_dom_sf"/>
</dbReference>
<keyword evidence="5" id="KW-1185">Reference proteome</keyword>
<dbReference type="OMA" id="ECRVFYL"/>
<dbReference type="SMART" id="SM00101">
    <property type="entry name" value="14_3_3"/>
    <property type="match status" value="1"/>
</dbReference>
<reference evidence="4" key="1">
    <citation type="submission" date="2021-02" db="EMBL/GenBank/DDBJ databases">
        <authorList>
            <person name="Dougan E. K."/>
            <person name="Rhodes N."/>
            <person name="Thang M."/>
            <person name="Chan C."/>
        </authorList>
    </citation>
    <scope>NUCLEOTIDE SEQUENCE</scope>
</reference>
<evidence type="ECO:0000313" key="5">
    <source>
        <dbReference type="Proteomes" id="UP000654075"/>
    </source>
</evidence>
<gene>
    <name evidence="4" type="ORF">PGLA1383_LOCUS1059</name>
</gene>
<dbReference type="InterPro" id="IPR000308">
    <property type="entry name" value="14-3-3"/>
</dbReference>
<feature type="site" description="Interaction with phosphoserine on interacting protein" evidence="2">
    <location>
        <position position="35"/>
    </location>
</feature>
<evidence type="ECO:0000256" key="1">
    <source>
        <dbReference type="ARBA" id="ARBA00006141"/>
    </source>
</evidence>
<dbReference type="CDD" id="cd08774">
    <property type="entry name" value="14-3-3"/>
    <property type="match status" value="1"/>
</dbReference>
<name>A0A813D2C9_POLGL</name>
<evidence type="ECO:0000313" key="4">
    <source>
        <dbReference type="EMBL" id="CAE8582056.1"/>
    </source>
</evidence>
<dbReference type="Gene3D" id="1.20.190.20">
    <property type="entry name" value="14-3-3 domain"/>
    <property type="match status" value="1"/>
</dbReference>
<dbReference type="Pfam" id="PF00244">
    <property type="entry name" value="14-3-3"/>
    <property type="match status" value="1"/>
</dbReference>
<dbReference type="PRINTS" id="PR00305">
    <property type="entry name" value="1433ZETA"/>
</dbReference>
<sequence length="211" mass="23691">MADYMKDRVEMGHPLNSEERDMFSAAFKNALTERRHAVRVAVSVEQQEEAEGREQNANLARGYRSKVEAELQGICDKALQLLKNSLVPSAESGEAKTFYLKMQGDYFRYMAEFASGHVRDNAANEARIAYGQGMEEATVLESTHPVRLGLALNFSVFQHEVLQDTEDAIKTAHEALNGAKEGIRRVPEETRNDAILTMQLLQDNLSLWTNA</sequence>
<dbReference type="EMBL" id="CAJNNV010000276">
    <property type="protein sequence ID" value="CAE8582056.1"/>
    <property type="molecule type" value="Genomic_DNA"/>
</dbReference>
<accession>A0A813D2C9</accession>
<dbReference type="OrthoDB" id="10260625at2759"/>
<dbReference type="SUPFAM" id="SSF48445">
    <property type="entry name" value="14-3-3 protein"/>
    <property type="match status" value="1"/>
</dbReference>
<feature type="domain" description="14-3-3" evidence="3">
    <location>
        <begin position="1"/>
        <end position="211"/>
    </location>
</feature>
<dbReference type="PANTHER" id="PTHR18860">
    <property type="entry name" value="14-3-3 PROTEIN"/>
    <property type="match status" value="1"/>
</dbReference>
<comment type="caution">
    <text evidence="4">The sequence shown here is derived from an EMBL/GenBank/DDBJ whole genome shotgun (WGS) entry which is preliminary data.</text>
</comment>
<dbReference type="InterPro" id="IPR023410">
    <property type="entry name" value="14-3-3_domain"/>
</dbReference>
<dbReference type="Proteomes" id="UP000654075">
    <property type="component" value="Unassembled WGS sequence"/>
</dbReference>
<evidence type="ECO:0000256" key="2">
    <source>
        <dbReference type="PIRSR" id="PIRSR000868-1"/>
    </source>
</evidence>
<feature type="site" description="Interaction with phosphoserine on interacting protein" evidence="2">
    <location>
        <position position="108"/>
    </location>
</feature>
<dbReference type="PIRSF" id="PIRSF000868">
    <property type="entry name" value="14-3-3"/>
    <property type="match status" value="1"/>
</dbReference>
<organism evidence="4 5">
    <name type="scientific">Polarella glacialis</name>
    <name type="common">Dinoflagellate</name>
    <dbReference type="NCBI Taxonomy" id="89957"/>
    <lineage>
        <taxon>Eukaryota</taxon>
        <taxon>Sar</taxon>
        <taxon>Alveolata</taxon>
        <taxon>Dinophyceae</taxon>
        <taxon>Suessiales</taxon>
        <taxon>Suessiaceae</taxon>
        <taxon>Polarella</taxon>
    </lineage>
</organism>
<evidence type="ECO:0000259" key="3">
    <source>
        <dbReference type="SMART" id="SM00101"/>
    </source>
</evidence>
<proteinExistence type="inferred from homology"/>
<protein>
    <recommendedName>
        <fullName evidence="3">14-3-3 domain-containing protein</fullName>
    </recommendedName>
</protein>
<dbReference type="AlphaFoldDB" id="A0A813D2C9"/>